<evidence type="ECO:0000256" key="12">
    <source>
        <dbReference type="SAM" id="MobiDB-lite"/>
    </source>
</evidence>
<feature type="compositionally biased region" description="Pro residues" evidence="12">
    <location>
        <begin position="114"/>
        <end position="128"/>
    </location>
</feature>
<evidence type="ECO:0000313" key="17">
    <source>
        <dbReference type="Proteomes" id="UP000076234"/>
    </source>
</evidence>
<dbReference type="GO" id="GO:0006826">
    <property type="term" value="P:iron ion transport"/>
    <property type="evidence" value="ECO:0007669"/>
    <property type="project" value="UniProtKB-KW"/>
</dbReference>
<comment type="subcellular location">
    <subcellularLocation>
        <location evidence="1">Cell outer membrane</location>
        <topology evidence="1">Multi-pass membrane protein</topology>
    </subcellularLocation>
</comment>
<keyword evidence="9 11" id="KW-0472">Membrane</keyword>
<dbReference type="RefSeq" id="WP_062902271.1">
    <property type="nucleotide sequence ID" value="NZ_CP013342.1"/>
</dbReference>
<gene>
    <name evidence="16" type="ORF">AOA14_14270</name>
</gene>
<feature type="chain" id="PRO_5007502510" description="TonB-dependent receptor" evidence="13">
    <location>
        <begin position="32"/>
        <end position="797"/>
    </location>
</feature>
<keyword evidence="2" id="KW-0813">Transport</keyword>
<organism evidence="16 17">
    <name type="scientific">Sphingopyxis terrae subsp. terrae NBRC 15098</name>
    <dbReference type="NCBI Taxonomy" id="1219058"/>
    <lineage>
        <taxon>Bacteria</taxon>
        <taxon>Pseudomonadati</taxon>
        <taxon>Pseudomonadota</taxon>
        <taxon>Alphaproteobacteria</taxon>
        <taxon>Sphingomonadales</taxon>
        <taxon>Sphingomonadaceae</taxon>
        <taxon>Sphingopyxis</taxon>
    </lineage>
</organism>
<dbReference type="Pfam" id="PF07715">
    <property type="entry name" value="Plug"/>
    <property type="match status" value="1"/>
</dbReference>
<dbReference type="PANTHER" id="PTHR32552:SF81">
    <property type="entry name" value="TONB-DEPENDENT OUTER MEMBRANE RECEPTOR"/>
    <property type="match status" value="1"/>
</dbReference>
<dbReference type="SUPFAM" id="SSF56935">
    <property type="entry name" value="Porins"/>
    <property type="match status" value="1"/>
</dbReference>
<evidence type="ECO:0000256" key="10">
    <source>
        <dbReference type="ARBA" id="ARBA00023237"/>
    </source>
</evidence>
<keyword evidence="7" id="KW-0406">Ion transport</keyword>
<dbReference type="InterPro" id="IPR000531">
    <property type="entry name" value="Beta-barrel_TonB"/>
</dbReference>
<evidence type="ECO:0000256" key="9">
    <source>
        <dbReference type="ARBA" id="ARBA00023136"/>
    </source>
</evidence>
<keyword evidence="4" id="KW-0410">Iron transport</keyword>
<keyword evidence="10" id="KW-0998">Cell outer membrane</keyword>
<dbReference type="InterPro" id="IPR039426">
    <property type="entry name" value="TonB-dep_rcpt-like"/>
</dbReference>
<dbReference type="InterPro" id="IPR012910">
    <property type="entry name" value="Plug_dom"/>
</dbReference>
<keyword evidence="6" id="KW-0408">Iron</keyword>
<dbReference type="Gene3D" id="2.40.170.20">
    <property type="entry name" value="TonB-dependent receptor, beta-barrel domain"/>
    <property type="match status" value="1"/>
</dbReference>
<keyword evidence="8 11" id="KW-0798">TonB box</keyword>
<feature type="signal peptide" evidence="13">
    <location>
        <begin position="1"/>
        <end position="31"/>
    </location>
</feature>
<evidence type="ECO:0000256" key="2">
    <source>
        <dbReference type="ARBA" id="ARBA00022448"/>
    </source>
</evidence>
<evidence type="ECO:0000256" key="1">
    <source>
        <dbReference type="ARBA" id="ARBA00004571"/>
    </source>
</evidence>
<dbReference type="STRING" id="1219058.AOA14_14270"/>
<dbReference type="PANTHER" id="PTHR32552">
    <property type="entry name" value="FERRICHROME IRON RECEPTOR-RELATED"/>
    <property type="match status" value="1"/>
</dbReference>
<feature type="domain" description="TonB-dependent receptor-like beta-barrel" evidence="14">
    <location>
        <begin position="352"/>
        <end position="759"/>
    </location>
</feature>
<dbReference type="GO" id="GO:0009279">
    <property type="term" value="C:cell outer membrane"/>
    <property type="evidence" value="ECO:0007669"/>
    <property type="project" value="UniProtKB-SubCell"/>
</dbReference>
<dbReference type="Gene3D" id="3.55.50.30">
    <property type="match status" value="1"/>
</dbReference>
<dbReference type="Pfam" id="PF00593">
    <property type="entry name" value="TonB_dep_Rec_b-barrel"/>
    <property type="match status" value="1"/>
</dbReference>
<name>A0A142W2L2_9SPHN</name>
<dbReference type="EMBL" id="CP013342">
    <property type="protein sequence ID" value="AMU95775.1"/>
    <property type="molecule type" value="Genomic_DNA"/>
</dbReference>
<keyword evidence="3" id="KW-1134">Transmembrane beta strand</keyword>
<dbReference type="AlphaFoldDB" id="A0A142W2L2"/>
<evidence type="ECO:0000256" key="4">
    <source>
        <dbReference type="ARBA" id="ARBA00022496"/>
    </source>
</evidence>
<sequence>MATDRELMVQRYRQWAAASLVAALAPASVHAAETHRFAIAAGRLDQAILDLGRQGGVSVALADPAMGEIRVRRVAGTMDVETALARLLRGTALGVTIIDARSFRIVRVPVRARPAPPPRRPAPRPAAPRPADSAPPEEIIVTASKRDTSLADYPAAVTVMRLDDSFAGAPGQHGSDVIVRQLPSVNSTNLGPGRNKLFIRGVADSSFTGPTQATVGQYFGYARLNYNAPDPDIALYDIDKIEVLEGPQGTLYGAGSLGGIIRIDPAKPDSGGFAARMQAGYALTQHGADSHDAAATLNLPLLTDRAALRVVGYHRIDGGYIDDSARGLSNVNRSRIFGGRAALRVTPGDGWTIDAGWVRQDIQTRDGQYSEAGLPDLTRQSLIAQPFDNDYSLLYATVERSWGPLVLRSTGAIVSHDLANRFDASALGGGNPLAFTQDIGIRQHANETTLSRQGAHGHGWIAGIGITDGKDRTRRALGDPAAPAPIADILNERSEVALFGEWTFGLAPRLSASLGGRYAHTRFSGELIDPANPNPPEPRRAVDYFVPAVALRWKPGGGWLIYGRYQEGFRPGGLSVSSPGSAVAFQSDTIATFELGARRGAPDHDPLSVALSGSYARWESIQADLVDAQGFPYTDNIGNGSILGFSASATWNATPSLRLDGSAFLNHSSLTQAAPAYARAEDNDLPNIAQWGARVGARWVQSVGADARLSIAADARYVGKSYLGVGNLLDISQGRYVDTALNLRLERGRFGFALGVTNLFNADRNRFSYGNPFTVVAGRQETPLRPRTVRIGLDAAF</sequence>
<evidence type="ECO:0000313" key="16">
    <source>
        <dbReference type="EMBL" id="AMU95775.1"/>
    </source>
</evidence>
<evidence type="ECO:0000256" key="3">
    <source>
        <dbReference type="ARBA" id="ARBA00022452"/>
    </source>
</evidence>
<evidence type="ECO:0000256" key="11">
    <source>
        <dbReference type="RuleBase" id="RU003357"/>
    </source>
</evidence>
<protein>
    <recommendedName>
        <fullName evidence="18">TonB-dependent receptor</fullName>
    </recommendedName>
</protein>
<keyword evidence="5" id="KW-0812">Transmembrane</keyword>
<dbReference type="Proteomes" id="UP000076234">
    <property type="component" value="Chromosome"/>
</dbReference>
<evidence type="ECO:0000256" key="7">
    <source>
        <dbReference type="ARBA" id="ARBA00023065"/>
    </source>
</evidence>
<reference evidence="16 17" key="2">
    <citation type="journal article" date="2016" name="Genome Announc.">
        <title>Complete Genome Sequence of Sphingopyxis terrae Strain 203-1 (NBRC 111660), a Polyethylene Glycol Degrader.</title>
        <authorList>
            <person name="Ohtsubo Y."/>
            <person name="Nonoyama S."/>
            <person name="Nagata Y."/>
            <person name="Numata M."/>
            <person name="Tsuchikane K."/>
            <person name="Hosoyama A."/>
            <person name="Yamazoe A."/>
            <person name="Tsuda M."/>
            <person name="Fujita N."/>
            <person name="Kawai F."/>
        </authorList>
    </citation>
    <scope>NUCLEOTIDE SEQUENCE [LARGE SCALE GENOMIC DNA]</scope>
    <source>
        <strain evidence="16 17">203-1</strain>
    </source>
</reference>
<evidence type="ECO:0000259" key="15">
    <source>
        <dbReference type="Pfam" id="PF07715"/>
    </source>
</evidence>
<evidence type="ECO:0000256" key="5">
    <source>
        <dbReference type="ARBA" id="ARBA00022692"/>
    </source>
</evidence>
<feature type="region of interest" description="Disordered" evidence="12">
    <location>
        <begin position="112"/>
        <end position="136"/>
    </location>
</feature>
<evidence type="ECO:0008006" key="18">
    <source>
        <dbReference type="Google" id="ProtNLM"/>
    </source>
</evidence>
<evidence type="ECO:0000256" key="6">
    <source>
        <dbReference type="ARBA" id="ARBA00023004"/>
    </source>
</evidence>
<proteinExistence type="inferred from homology"/>
<comment type="similarity">
    <text evidence="11">Belongs to the TonB-dependent receptor family.</text>
</comment>
<feature type="domain" description="TonB-dependent receptor plug" evidence="15">
    <location>
        <begin position="151"/>
        <end position="260"/>
    </location>
</feature>
<evidence type="ECO:0000256" key="8">
    <source>
        <dbReference type="ARBA" id="ARBA00023077"/>
    </source>
</evidence>
<accession>A0A142W2L2</accession>
<evidence type="ECO:0000259" key="14">
    <source>
        <dbReference type="Pfam" id="PF00593"/>
    </source>
</evidence>
<reference evidence="17" key="1">
    <citation type="submission" date="2015-11" db="EMBL/GenBank/DDBJ databases">
        <title>Complete genome sequence of a polyethylene glycol-degrading strain Sphingopyxis terrae strain 203-1 (NBRC 15098).</title>
        <authorList>
            <person name="Yoshiyuki O."/>
            <person name="Shouta N."/>
            <person name="Nagata Y."/>
            <person name="Numata M."/>
            <person name="Tsuchikane K."/>
            <person name="Hosoyama A."/>
            <person name="Yamazoe A."/>
            <person name="Tsuda M."/>
            <person name="Fujita N."/>
            <person name="Kawai F."/>
        </authorList>
    </citation>
    <scope>NUCLEOTIDE SEQUENCE [LARGE SCALE GENOMIC DNA]</scope>
    <source>
        <strain evidence="17">203-1</strain>
    </source>
</reference>
<evidence type="ECO:0000256" key="13">
    <source>
        <dbReference type="SAM" id="SignalP"/>
    </source>
</evidence>
<keyword evidence="13" id="KW-0732">Signal</keyword>
<dbReference type="InterPro" id="IPR036942">
    <property type="entry name" value="Beta-barrel_TonB_sf"/>
</dbReference>
<dbReference type="KEGG" id="ster:AOA14_14270"/>